<gene>
    <name evidence="2" type="ORF">F511_10931</name>
</gene>
<keyword evidence="2" id="KW-0808">Transferase</keyword>
<reference evidence="2 3" key="1">
    <citation type="journal article" date="2015" name="Proc. Natl. Acad. Sci. U.S.A.">
        <title>The resurrection genome of Boea hygrometrica: A blueprint for survival of dehydration.</title>
        <authorList>
            <person name="Xiao L."/>
            <person name="Yang G."/>
            <person name="Zhang L."/>
            <person name="Yang X."/>
            <person name="Zhao S."/>
            <person name="Ji Z."/>
            <person name="Zhou Q."/>
            <person name="Hu M."/>
            <person name="Wang Y."/>
            <person name="Chen M."/>
            <person name="Xu Y."/>
            <person name="Jin H."/>
            <person name="Xiao X."/>
            <person name="Hu G."/>
            <person name="Bao F."/>
            <person name="Hu Y."/>
            <person name="Wan P."/>
            <person name="Li L."/>
            <person name="Deng X."/>
            <person name="Kuang T."/>
            <person name="Xiang C."/>
            <person name="Zhu J.K."/>
            <person name="Oliver M.J."/>
            <person name="He Y."/>
        </authorList>
    </citation>
    <scope>NUCLEOTIDE SEQUENCE [LARGE SCALE GENOMIC DNA]</scope>
    <source>
        <strain evidence="3">cv. XS01</strain>
    </source>
</reference>
<feature type="region of interest" description="Disordered" evidence="1">
    <location>
        <begin position="45"/>
        <end position="151"/>
    </location>
</feature>
<keyword evidence="2" id="KW-0675">Receptor</keyword>
<dbReference type="GO" id="GO:0016301">
    <property type="term" value="F:kinase activity"/>
    <property type="evidence" value="ECO:0007669"/>
    <property type="project" value="UniProtKB-KW"/>
</dbReference>
<evidence type="ECO:0000256" key="1">
    <source>
        <dbReference type="SAM" id="MobiDB-lite"/>
    </source>
</evidence>
<evidence type="ECO:0000313" key="2">
    <source>
        <dbReference type="EMBL" id="KZV21363.1"/>
    </source>
</evidence>
<name>A0A2Z7AHS4_9LAMI</name>
<dbReference type="AlphaFoldDB" id="A0A2Z7AHS4"/>
<proteinExistence type="predicted"/>
<sequence length="230" mass="25829">MNFVKASVIHDVYESVKYDDQTTGQLNHKGKTGIGYIKPENSKPSWLTTGQLNHKGKTGIGYIKPENSKPSWLTNRIDKDKVKAGPKSPVPNQQRGGSTKDKSVWIKVLSNEEGPLVETEKDKEKNDKEAADKREGDEKVNDSKDTEPLSKFLELTETSLSDEESMSIDDILRQIPEEMMLPSVLTEEPTKIRFGHGIQIKEVNWYKASLPQIPADAKGKEPLVEEIKVK</sequence>
<evidence type="ECO:0000313" key="3">
    <source>
        <dbReference type="Proteomes" id="UP000250235"/>
    </source>
</evidence>
<accession>A0A2Z7AHS4</accession>
<keyword evidence="3" id="KW-1185">Reference proteome</keyword>
<feature type="compositionally biased region" description="Basic and acidic residues" evidence="1">
    <location>
        <begin position="118"/>
        <end position="148"/>
    </location>
</feature>
<dbReference type="EMBL" id="KV014898">
    <property type="protein sequence ID" value="KZV21363.1"/>
    <property type="molecule type" value="Genomic_DNA"/>
</dbReference>
<protein>
    <submittedName>
        <fullName evidence="2">G-type lectin S-receptor-like serine/threonine-protein kinase</fullName>
    </submittedName>
</protein>
<dbReference type="GO" id="GO:0030246">
    <property type="term" value="F:carbohydrate binding"/>
    <property type="evidence" value="ECO:0007669"/>
    <property type="project" value="UniProtKB-KW"/>
</dbReference>
<keyword evidence="2" id="KW-0430">Lectin</keyword>
<keyword evidence="2" id="KW-0418">Kinase</keyword>
<organism evidence="2 3">
    <name type="scientific">Dorcoceras hygrometricum</name>
    <dbReference type="NCBI Taxonomy" id="472368"/>
    <lineage>
        <taxon>Eukaryota</taxon>
        <taxon>Viridiplantae</taxon>
        <taxon>Streptophyta</taxon>
        <taxon>Embryophyta</taxon>
        <taxon>Tracheophyta</taxon>
        <taxon>Spermatophyta</taxon>
        <taxon>Magnoliopsida</taxon>
        <taxon>eudicotyledons</taxon>
        <taxon>Gunneridae</taxon>
        <taxon>Pentapetalae</taxon>
        <taxon>asterids</taxon>
        <taxon>lamiids</taxon>
        <taxon>Lamiales</taxon>
        <taxon>Gesneriaceae</taxon>
        <taxon>Didymocarpoideae</taxon>
        <taxon>Trichosporeae</taxon>
        <taxon>Loxocarpinae</taxon>
        <taxon>Dorcoceras</taxon>
    </lineage>
</organism>
<dbReference type="Proteomes" id="UP000250235">
    <property type="component" value="Unassembled WGS sequence"/>
</dbReference>